<evidence type="ECO:0000313" key="5">
    <source>
        <dbReference type="EMBL" id="CAB4690158.1"/>
    </source>
</evidence>
<dbReference type="GO" id="GO:0046872">
    <property type="term" value="F:metal ion binding"/>
    <property type="evidence" value="ECO:0007669"/>
    <property type="project" value="UniProtKB-KW"/>
</dbReference>
<dbReference type="Gene3D" id="3.40.50.10310">
    <property type="entry name" value="Creatininase"/>
    <property type="match status" value="1"/>
</dbReference>
<dbReference type="InterPro" id="IPR003785">
    <property type="entry name" value="Creatininase/forma_Hydrolase"/>
</dbReference>
<protein>
    <submittedName>
        <fullName evidence="8">Unannotated protein</fullName>
    </submittedName>
</protein>
<evidence type="ECO:0000313" key="8">
    <source>
        <dbReference type="EMBL" id="CAB4864272.1"/>
    </source>
</evidence>
<evidence type="ECO:0000313" key="7">
    <source>
        <dbReference type="EMBL" id="CAB4775120.1"/>
    </source>
</evidence>
<dbReference type="Pfam" id="PF02633">
    <property type="entry name" value="Creatininase"/>
    <property type="match status" value="1"/>
</dbReference>
<name>A0A6J7CZN2_9ZZZZ</name>
<dbReference type="PANTHER" id="PTHR35005:SF1">
    <property type="entry name" value="2-AMINO-5-FORMYLAMINO-6-RIBOSYLAMINOPYRIMIDIN-4(3H)-ONE 5'-MONOPHOSPHATE DEFORMYLASE"/>
    <property type="match status" value="1"/>
</dbReference>
<gene>
    <name evidence="5" type="ORF">UFOPK2360_01098</name>
    <name evidence="6" type="ORF">UFOPK2659_00655</name>
    <name evidence="7" type="ORF">UFOPK2922_00602</name>
    <name evidence="8" type="ORF">UFOPK3306_00594</name>
    <name evidence="9" type="ORF">UFOPK4209_00501</name>
</gene>
<dbReference type="EMBL" id="CAFBPY010000059">
    <property type="protein sequence ID" value="CAB5036842.1"/>
    <property type="molecule type" value="Genomic_DNA"/>
</dbReference>
<organism evidence="8">
    <name type="scientific">freshwater metagenome</name>
    <dbReference type="NCBI Taxonomy" id="449393"/>
    <lineage>
        <taxon>unclassified sequences</taxon>
        <taxon>metagenomes</taxon>
        <taxon>ecological metagenomes</taxon>
    </lineage>
</organism>
<dbReference type="PANTHER" id="PTHR35005">
    <property type="entry name" value="3-DEHYDRO-SCYLLO-INOSOSE HYDROLASE"/>
    <property type="match status" value="1"/>
</dbReference>
<dbReference type="GO" id="GO:0016811">
    <property type="term" value="F:hydrolase activity, acting on carbon-nitrogen (but not peptide) bonds, in linear amides"/>
    <property type="evidence" value="ECO:0007669"/>
    <property type="project" value="TreeGrafter"/>
</dbReference>
<dbReference type="EMBL" id="CAEZYJ010000079">
    <property type="protein sequence ID" value="CAB4721171.1"/>
    <property type="molecule type" value="Genomic_DNA"/>
</dbReference>
<keyword evidence="2" id="KW-0479">Metal-binding</keyword>
<proteinExistence type="predicted"/>
<evidence type="ECO:0000313" key="6">
    <source>
        <dbReference type="EMBL" id="CAB4721171.1"/>
    </source>
</evidence>
<evidence type="ECO:0000256" key="2">
    <source>
        <dbReference type="ARBA" id="ARBA00022723"/>
    </source>
</evidence>
<evidence type="ECO:0000313" key="9">
    <source>
        <dbReference type="EMBL" id="CAB5036842.1"/>
    </source>
</evidence>
<dbReference type="InterPro" id="IPR024087">
    <property type="entry name" value="Creatininase-like_sf"/>
</dbReference>
<reference evidence="8" key="1">
    <citation type="submission" date="2020-05" db="EMBL/GenBank/DDBJ databases">
        <authorList>
            <person name="Chiriac C."/>
            <person name="Salcher M."/>
            <person name="Ghai R."/>
            <person name="Kavagutti S V."/>
        </authorList>
    </citation>
    <scope>NUCLEOTIDE SEQUENCE</scope>
</reference>
<keyword evidence="3" id="KW-0378">Hydrolase</keyword>
<sequence>MVTSRLFAEHNRESIKEIAAKGGLVIIPIGAIEQHGPHLPVWTDTLNVETITRAASVLVDSSIPVLVTPTLPFGSSDHHLPFGGTMSLDTKVLLDVLMNLGKSLQKSGFRKILFINGHGGNHEIFQLAARDLALQLEVHVAAASWWSVAWSRIKETAAFDFGRVPGHAGAFEYAIVKAIAPHLVGTDLVPSLWPDKDSPTKRDSWIAPMRVELAGSWIKMNGYGDNPGAIPDDLGQELLKLSIDGVREAIESFYYSATAAEKETGKK</sequence>
<comment type="cofactor">
    <cofactor evidence="1">
        <name>Zn(2+)</name>
        <dbReference type="ChEBI" id="CHEBI:29105"/>
    </cofactor>
</comment>
<evidence type="ECO:0000256" key="4">
    <source>
        <dbReference type="ARBA" id="ARBA00022833"/>
    </source>
</evidence>
<evidence type="ECO:0000256" key="1">
    <source>
        <dbReference type="ARBA" id="ARBA00001947"/>
    </source>
</evidence>
<keyword evidence="4" id="KW-0862">Zinc</keyword>
<dbReference type="EMBL" id="CAEZXH010000077">
    <property type="protein sequence ID" value="CAB4690158.1"/>
    <property type="molecule type" value="Genomic_DNA"/>
</dbReference>
<dbReference type="EMBL" id="CAEZZS010000020">
    <property type="protein sequence ID" value="CAB4775120.1"/>
    <property type="molecule type" value="Genomic_DNA"/>
</dbReference>
<evidence type="ECO:0000256" key="3">
    <source>
        <dbReference type="ARBA" id="ARBA00022801"/>
    </source>
</evidence>
<dbReference type="GO" id="GO:0009231">
    <property type="term" value="P:riboflavin biosynthetic process"/>
    <property type="evidence" value="ECO:0007669"/>
    <property type="project" value="TreeGrafter"/>
</dbReference>
<dbReference type="AlphaFoldDB" id="A0A6J7CZN2"/>
<accession>A0A6J7CZN2</accession>
<dbReference type="EMBL" id="CAFBLI010000032">
    <property type="protein sequence ID" value="CAB4864272.1"/>
    <property type="molecule type" value="Genomic_DNA"/>
</dbReference>
<dbReference type="SUPFAM" id="SSF102215">
    <property type="entry name" value="Creatininase"/>
    <property type="match status" value="1"/>
</dbReference>